<dbReference type="EMBL" id="JAVRHT010000002">
    <property type="protein sequence ID" value="MDT0630411.1"/>
    <property type="molecule type" value="Genomic_DNA"/>
</dbReference>
<keyword evidence="1" id="KW-0812">Transmembrane</keyword>
<feature type="transmembrane region" description="Helical" evidence="1">
    <location>
        <begin position="292"/>
        <end position="314"/>
    </location>
</feature>
<feature type="transmembrane region" description="Helical" evidence="1">
    <location>
        <begin position="97"/>
        <end position="117"/>
    </location>
</feature>
<sequence>MREAVFVRRHAPDWEAFEDRLKDGGDPDALADGYVRLGDDLAYAQTFYPGSATAAYLNDLSAQVHGRIYRNRREERGRLGRFFAEEVPLAVWAGRRALLLSLGLFLAAVAVGAWSSATDADFVRLILGDGYVNMTRANIEAGDPLAVYKSAQPLDMTVGIALNNVIVSFLAFAGFFPVGGVVLPGFSLGTATVLVQNGVMVGAFAHLFVGEGLAGEWFRVVFIHGALELSAIVVAGGAGFVMGNALLFPDTYPRLASFRRGARQGAKIVVGLVPVFLAAAALEGFMTRRTEMPLALAALVIGGSFAFVLFYYVWLPRRVARRVAARPAGPRAPAPPAAPPAAR</sequence>
<reference evidence="2 3" key="1">
    <citation type="submission" date="2023-09" db="EMBL/GenBank/DDBJ databases">
        <authorList>
            <person name="Rey-Velasco X."/>
        </authorList>
    </citation>
    <scope>NUCLEOTIDE SEQUENCE [LARGE SCALE GENOMIC DNA]</scope>
    <source>
        <strain evidence="2 3">F394</strain>
    </source>
</reference>
<protein>
    <submittedName>
        <fullName evidence="2">Stage II sporulation protein M</fullName>
    </submittedName>
</protein>
<dbReference type="InterPro" id="IPR002798">
    <property type="entry name" value="SpoIIM-like"/>
</dbReference>
<evidence type="ECO:0000313" key="2">
    <source>
        <dbReference type="EMBL" id="MDT0630411.1"/>
    </source>
</evidence>
<feature type="transmembrane region" description="Helical" evidence="1">
    <location>
        <begin position="268"/>
        <end position="286"/>
    </location>
</feature>
<evidence type="ECO:0000313" key="3">
    <source>
        <dbReference type="Proteomes" id="UP001267426"/>
    </source>
</evidence>
<dbReference type="RefSeq" id="WP_311661495.1">
    <property type="nucleotide sequence ID" value="NZ_JAVRHT010000002.1"/>
</dbReference>
<keyword evidence="3" id="KW-1185">Reference proteome</keyword>
<dbReference type="PANTHER" id="PTHR35337">
    <property type="entry name" value="SLR1478 PROTEIN"/>
    <property type="match status" value="1"/>
</dbReference>
<comment type="caution">
    <text evidence="2">The sequence shown here is derived from an EMBL/GenBank/DDBJ whole genome shotgun (WGS) entry which is preliminary data.</text>
</comment>
<evidence type="ECO:0000256" key="1">
    <source>
        <dbReference type="SAM" id="Phobius"/>
    </source>
</evidence>
<dbReference type="PANTHER" id="PTHR35337:SF1">
    <property type="entry name" value="SLR1478 PROTEIN"/>
    <property type="match status" value="1"/>
</dbReference>
<feature type="transmembrane region" description="Helical" evidence="1">
    <location>
        <begin position="160"/>
        <end position="183"/>
    </location>
</feature>
<dbReference type="Proteomes" id="UP001267426">
    <property type="component" value="Unassembled WGS sequence"/>
</dbReference>
<feature type="transmembrane region" description="Helical" evidence="1">
    <location>
        <begin position="221"/>
        <end position="247"/>
    </location>
</feature>
<dbReference type="Pfam" id="PF01944">
    <property type="entry name" value="SpoIIM"/>
    <property type="match status" value="1"/>
</dbReference>
<keyword evidence="1" id="KW-1133">Transmembrane helix</keyword>
<name>A0ABU3BMG0_9BACT</name>
<feature type="transmembrane region" description="Helical" evidence="1">
    <location>
        <begin position="190"/>
        <end position="209"/>
    </location>
</feature>
<gene>
    <name evidence="2" type="ORF">RM540_01515</name>
</gene>
<proteinExistence type="predicted"/>
<accession>A0ABU3BMG0</accession>
<organism evidence="2 3">
    <name type="scientific">Rubrivirga litoralis</name>
    <dbReference type="NCBI Taxonomy" id="3075598"/>
    <lineage>
        <taxon>Bacteria</taxon>
        <taxon>Pseudomonadati</taxon>
        <taxon>Rhodothermota</taxon>
        <taxon>Rhodothermia</taxon>
        <taxon>Rhodothermales</taxon>
        <taxon>Rubricoccaceae</taxon>
        <taxon>Rubrivirga</taxon>
    </lineage>
</organism>
<keyword evidence="1" id="KW-0472">Membrane</keyword>